<evidence type="ECO:0000313" key="5">
    <source>
        <dbReference type="Proteomes" id="UP001597203"/>
    </source>
</evidence>
<feature type="region of interest" description="Disordered" evidence="1">
    <location>
        <begin position="422"/>
        <end position="461"/>
    </location>
</feature>
<feature type="domain" description="Terminase large subunit-like ATPase" evidence="2">
    <location>
        <begin position="79"/>
        <end position="251"/>
    </location>
</feature>
<evidence type="ECO:0000259" key="2">
    <source>
        <dbReference type="Pfam" id="PF03354"/>
    </source>
</evidence>
<dbReference type="Pfam" id="PF20441">
    <property type="entry name" value="TerL_nuclease"/>
    <property type="match status" value="1"/>
</dbReference>
<feature type="domain" description="Terminase large subunit-like endonuclease" evidence="3">
    <location>
        <begin position="258"/>
        <end position="379"/>
    </location>
</feature>
<dbReference type="InterPro" id="IPR027417">
    <property type="entry name" value="P-loop_NTPase"/>
</dbReference>
<dbReference type="RefSeq" id="WP_380912308.1">
    <property type="nucleotide sequence ID" value="NZ_JBHTLS010000129.1"/>
</dbReference>
<reference evidence="5" key="1">
    <citation type="journal article" date="2019" name="Int. J. Syst. Evol. Microbiol.">
        <title>The Global Catalogue of Microorganisms (GCM) 10K type strain sequencing project: providing services to taxonomists for standard genome sequencing and annotation.</title>
        <authorList>
            <consortium name="The Broad Institute Genomics Platform"/>
            <consortium name="The Broad Institute Genome Sequencing Center for Infectious Disease"/>
            <person name="Wu L."/>
            <person name="Ma J."/>
        </authorList>
    </citation>
    <scope>NUCLEOTIDE SEQUENCE [LARGE SCALE GENOMIC DNA]</scope>
    <source>
        <strain evidence="5">CCUG 54329</strain>
    </source>
</reference>
<sequence>MGQRGPGASKLRAVAGLAHKPDDSGQALLAFAELQQPKAAPQPWEADGLTRAEKVIAFVESLPITKGFGAGERVQLIAFQRQWIEAIYGEDGDGRRRVRTGLLSVARGQGKTVLAAMLCLAHLVGPECEQRGECYSAAATKDQSALIFAEMEAIIFETPWIAARVNVQRFHKQIEDMQTGSKFRALASDGASVHGLASSFVVCDELAQWKKRELFDVLRTSMGKRKEPLMLVIGTQSPYPENLMSELVDYSDRVNGGEIEDPSFHGVVYAVPEDADPYDPANWALANPALGVFVSKEQIADEAKRAKRMPTFEPAFLNLHCNMRVDAEPKAINPAEWQACGQAVDLEALRGRPCYGGLDLSSVRDLSALVLYFPEDGGAVLPCWGGRLPTASQCARVSALQDSIKGAARGANYPHRHGYVCQSASKRDPRSARKRDPLSSMARRSRNAPCAARGVGRAEPD</sequence>
<evidence type="ECO:0000313" key="4">
    <source>
        <dbReference type="EMBL" id="MFD1106020.1"/>
    </source>
</evidence>
<accession>A0ABW3P312</accession>
<organism evidence="4 5">
    <name type="scientific">Sphingobium olei</name>
    <dbReference type="NCBI Taxonomy" id="420955"/>
    <lineage>
        <taxon>Bacteria</taxon>
        <taxon>Pseudomonadati</taxon>
        <taxon>Pseudomonadota</taxon>
        <taxon>Alphaproteobacteria</taxon>
        <taxon>Sphingomonadales</taxon>
        <taxon>Sphingomonadaceae</taxon>
        <taxon>Sphingobium</taxon>
    </lineage>
</organism>
<dbReference type="PANTHER" id="PTHR41287">
    <property type="match status" value="1"/>
</dbReference>
<dbReference type="Pfam" id="PF03354">
    <property type="entry name" value="TerL_ATPase"/>
    <property type="match status" value="1"/>
</dbReference>
<gene>
    <name evidence="4" type="ORF">ACFQ24_14230</name>
</gene>
<keyword evidence="5" id="KW-1185">Reference proteome</keyword>
<dbReference type="InterPro" id="IPR046462">
    <property type="entry name" value="TerL_nuclease"/>
</dbReference>
<feature type="compositionally biased region" description="Basic and acidic residues" evidence="1">
    <location>
        <begin position="425"/>
        <end position="437"/>
    </location>
</feature>
<evidence type="ECO:0000256" key="1">
    <source>
        <dbReference type="SAM" id="MobiDB-lite"/>
    </source>
</evidence>
<evidence type="ECO:0000259" key="3">
    <source>
        <dbReference type="Pfam" id="PF20441"/>
    </source>
</evidence>
<feature type="non-terminal residue" evidence="4">
    <location>
        <position position="461"/>
    </location>
</feature>
<comment type="caution">
    <text evidence="4">The sequence shown here is derived from an EMBL/GenBank/DDBJ whole genome shotgun (WGS) entry which is preliminary data.</text>
</comment>
<dbReference type="Proteomes" id="UP001597203">
    <property type="component" value="Unassembled WGS sequence"/>
</dbReference>
<dbReference type="InterPro" id="IPR005021">
    <property type="entry name" value="Terminase_largesu-like"/>
</dbReference>
<dbReference type="InterPro" id="IPR046461">
    <property type="entry name" value="TerL_ATPase"/>
</dbReference>
<dbReference type="PANTHER" id="PTHR41287:SF1">
    <property type="entry name" value="PROTEIN YMFN"/>
    <property type="match status" value="1"/>
</dbReference>
<dbReference type="Gene3D" id="3.40.50.300">
    <property type="entry name" value="P-loop containing nucleotide triphosphate hydrolases"/>
    <property type="match status" value="1"/>
</dbReference>
<name>A0ABW3P312_9SPHN</name>
<dbReference type="EMBL" id="JBHTLS010000129">
    <property type="protein sequence ID" value="MFD1106020.1"/>
    <property type="molecule type" value="Genomic_DNA"/>
</dbReference>
<protein>
    <submittedName>
        <fullName evidence="4">Terminase large subunit domain-containing protein</fullName>
    </submittedName>
</protein>
<proteinExistence type="predicted"/>